<reference evidence="2 3" key="1">
    <citation type="journal article" date="2019" name="Nat. Ecol. Evol.">
        <title>Megaphylogeny resolves global patterns of mushroom evolution.</title>
        <authorList>
            <person name="Varga T."/>
            <person name="Krizsan K."/>
            <person name="Foldi C."/>
            <person name="Dima B."/>
            <person name="Sanchez-Garcia M."/>
            <person name="Sanchez-Ramirez S."/>
            <person name="Szollosi G.J."/>
            <person name="Szarkandi J.G."/>
            <person name="Papp V."/>
            <person name="Albert L."/>
            <person name="Andreopoulos W."/>
            <person name="Angelini C."/>
            <person name="Antonin V."/>
            <person name="Barry K.W."/>
            <person name="Bougher N.L."/>
            <person name="Buchanan P."/>
            <person name="Buyck B."/>
            <person name="Bense V."/>
            <person name="Catcheside P."/>
            <person name="Chovatia M."/>
            <person name="Cooper J."/>
            <person name="Damon W."/>
            <person name="Desjardin D."/>
            <person name="Finy P."/>
            <person name="Geml J."/>
            <person name="Haridas S."/>
            <person name="Hughes K."/>
            <person name="Justo A."/>
            <person name="Karasinski D."/>
            <person name="Kautmanova I."/>
            <person name="Kiss B."/>
            <person name="Kocsube S."/>
            <person name="Kotiranta H."/>
            <person name="LaButti K.M."/>
            <person name="Lechner B.E."/>
            <person name="Liimatainen K."/>
            <person name="Lipzen A."/>
            <person name="Lukacs Z."/>
            <person name="Mihaltcheva S."/>
            <person name="Morgado L.N."/>
            <person name="Niskanen T."/>
            <person name="Noordeloos M.E."/>
            <person name="Ohm R.A."/>
            <person name="Ortiz-Santana B."/>
            <person name="Ovrebo C."/>
            <person name="Racz N."/>
            <person name="Riley R."/>
            <person name="Savchenko A."/>
            <person name="Shiryaev A."/>
            <person name="Soop K."/>
            <person name="Spirin V."/>
            <person name="Szebenyi C."/>
            <person name="Tomsovsky M."/>
            <person name="Tulloss R.E."/>
            <person name="Uehling J."/>
            <person name="Grigoriev I.V."/>
            <person name="Vagvolgyi C."/>
            <person name="Papp T."/>
            <person name="Martin F.M."/>
            <person name="Miettinen O."/>
            <person name="Hibbett D.S."/>
            <person name="Nagy L.G."/>
        </authorList>
    </citation>
    <scope>NUCLEOTIDE SEQUENCE [LARGE SCALE GENOMIC DNA]</scope>
    <source>
        <strain evidence="2 3">CBS 309.79</strain>
    </source>
</reference>
<organism evidence="2 3">
    <name type="scientific">Pterulicium gracile</name>
    <dbReference type="NCBI Taxonomy" id="1884261"/>
    <lineage>
        <taxon>Eukaryota</taxon>
        <taxon>Fungi</taxon>
        <taxon>Dikarya</taxon>
        <taxon>Basidiomycota</taxon>
        <taxon>Agaricomycotina</taxon>
        <taxon>Agaricomycetes</taxon>
        <taxon>Agaricomycetidae</taxon>
        <taxon>Agaricales</taxon>
        <taxon>Pleurotineae</taxon>
        <taxon>Pterulaceae</taxon>
        <taxon>Pterulicium</taxon>
    </lineage>
</organism>
<proteinExistence type="predicted"/>
<feature type="region of interest" description="Disordered" evidence="1">
    <location>
        <begin position="1"/>
        <end position="23"/>
    </location>
</feature>
<protein>
    <submittedName>
        <fullName evidence="2">Uncharacterized protein</fullName>
    </submittedName>
</protein>
<gene>
    <name evidence="2" type="ORF">BDV98DRAFT_584596</name>
</gene>
<feature type="region of interest" description="Disordered" evidence="1">
    <location>
        <begin position="182"/>
        <end position="209"/>
    </location>
</feature>
<evidence type="ECO:0000313" key="3">
    <source>
        <dbReference type="Proteomes" id="UP000305067"/>
    </source>
</evidence>
<evidence type="ECO:0000256" key="1">
    <source>
        <dbReference type="SAM" id="MobiDB-lite"/>
    </source>
</evidence>
<dbReference type="Proteomes" id="UP000305067">
    <property type="component" value="Unassembled WGS sequence"/>
</dbReference>
<keyword evidence="3" id="KW-1185">Reference proteome</keyword>
<accession>A0A5C3QAH2</accession>
<name>A0A5C3QAH2_9AGAR</name>
<evidence type="ECO:0000313" key="2">
    <source>
        <dbReference type="EMBL" id="TFK99024.1"/>
    </source>
</evidence>
<sequence>MSFSSTSSTHSTTPSSILKSRPSITSFSSSTKRRVSFSEEEEVFEIAPMVYSGVQMDWEMRLPTFSGRCRETLRQHGLSSSLVPAVVPRHVAEAGSNGDSVETIIARDSTNFQVPVPALGFTLFEMHKPAPSIMFLHVYTSHPPLFLHCPNFILCPFELVMRTPPRLRTKSNMRMTHSRTIASLAQQSRPPPKASTGGSDLGPSLLAAGDKVKESDPHRLFDLAFGAVSTRAA</sequence>
<dbReference type="EMBL" id="ML178836">
    <property type="protein sequence ID" value="TFK99024.1"/>
    <property type="molecule type" value="Genomic_DNA"/>
</dbReference>
<dbReference type="AlphaFoldDB" id="A0A5C3QAH2"/>